<dbReference type="Gene3D" id="3.20.20.100">
    <property type="entry name" value="NADP-dependent oxidoreductase domain"/>
    <property type="match status" value="1"/>
</dbReference>
<dbReference type="SUPFAM" id="SSF51430">
    <property type="entry name" value="NAD(P)-linked oxidoreductase"/>
    <property type="match status" value="1"/>
</dbReference>
<organism evidence="2">
    <name type="scientific">marine metagenome</name>
    <dbReference type="NCBI Taxonomy" id="408172"/>
    <lineage>
        <taxon>unclassified sequences</taxon>
        <taxon>metagenomes</taxon>
        <taxon>ecological metagenomes</taxon>
    </lineage>
</organism>
<evidence type="ECO:0000259" key="1">
    <source>
        <dbReference type="Pfam" id="PF00248"/>
    </source>
</evidence>
<dbReference type="CDD" id="cd19104">
    <property type="entry name" value="AKR_unchar"/>
    <property type="match status" value="1"/>
</dbReference>
<dbReference type="PANTHER" id="PTHR43312:SF1">
    <property type="entry name" value="NADP-DEPENDENT OXIDOREDUCTASE DOMAIN-CONTAINING PROTEIN"/>
    <property type="match status" value="1"/>
</dbReference>
<dbReference type="InterPro" id="IPR036812">
    <property type="entry name" value="NAD(P)_OxRdtase_dom_sf"/>
</dbReference>
<dbReference type="AlphaFoldDB" id="A0A382FRL6"/>
<evidence type="ECO:0000313" key="2">
    <source>
        <dbReference type="EMBL" id="SVB64787.1"/>
    </source>
</evidence>
<accession>A0A382FRL6</accession>
<protein>
    <recommendedName>
        <fullName evidence="1">NADP-dependent oxidoreductase domain-containing protein</fullName>
    </recommendedName>
</protein>
<gene>
    <name evidence="2" type="ORF">METZ01_LOCUS217641</name>
</gene>
<name>A0A382FRL6_9ZZZZ</name>
<dbReference type="InterPro" id="IPR023210">
    <property type="entry name" value="NADP_OxRdtase_dom"/>
</dbReference>
<dbReference type="Pfam" id="PF00248">
    <property type="entry name" value="Aldo_ket_red"/>
    <property type="match status" value="1"/>
</dbReference>
<sequence length="330" mass="35246">MKYRSLGRTGLEVSEIGFGCGNVGGLMIRGEHGDQVKAVARAMELGINYFDTASQYGDGVSETNLGLVLNELKADVYVGTKYRLTSQDDADIKGGVIASVDASLSRMGRDHVNMIQLHNRLAPRRDLSTGTLSVEDVLGDVVEATETLKSQGKIDFWGLTGVGEPESLNQVVDSGALYSIQTVYNLINASAGADVVPDFDMPDYKKMIDGANATGMGVIVIRVLAAGALTGVAERDPVAVPTVAPIGSGRDYQQDFDRSSGFRFLVDDGFADDLVEASVRFALSNPKVSTVLVGYSNMDHLEQSIQFADKGPLPSEALDRLPAVWSQFVG</sequence>
<dbReference type="PANTHER" id="PTHR43312">
    <property type="entry name" value="D-THREO-ALDOSE 1-DEHYDROGENASE"/>
    <property type="match status" value="1"/>
</dbReference>
<feature type="domain" description="NADP-dependent oxidoreductase" evidence="1">
    <location>
        <begin position="15"/>
        <end position="324"/>
    </location>
</feature>
<dbReference type="EMBL" id="UINC01051070">
    <property type="protein sequence ID" value="SVB64787.1"/>
    <property type="molecule type" value="Genomic_DNA"/>
</dbReference>
<reference evidence="2" key="1">
    <citation type="submission" date="2018-05" db="EMBL/GenBank/DDBJ databases">
        <authorList>
            <person name="Lanie J.A."/>
            <person name="Ng W.-L."/>
            <person name="Kazmierczak K.M."/>
            <person name="Andrzejewski T.M."/>
            <person name="Davidsen T.M."/>
            <person name="Wayne K.J."/>
            <person name="Tettelin H."/>
            <person name="Glass J.I."/>
            <person name="Rusch D."/>
            <person name="Podicherti R."/>
            <person name="Tsui H.-C.T."/>
            <person name="Winkler M.E."/>
        </authorList>
    </citation>
    <scope>NUCLEOTIDE SEQUENCE</scope>
</reference>
<dbReference type="InterPro" id="IPR053135">
    <property type="entry name" value="AKR2_Oxidoreductase"/>
</dbReference>
<proteinExistence type="predicted"/>